<dbReference type="KEGG" id="mpar:F7D14_04045"/>
<gene>
    <name evidence="7" type="ORF">F7D14_04045</name>
</gene>
<dbReference type="InterPro" id="IPR051459">
    <property type="entry name" value="Cytochrome_c-type_DH"/>
</dbReference>
<dbReference type="SUPFAM" id="SSF46626">
    <property type="entry name" value="Cytochrome c"/>
    <property type="match status" value="2"/>
</dbReference>
<keyword evidence="3 4" id="KW-0408">Iron</keyword>
<evidence type="ECO:0000313" key="7">
    <source>
        <dbReference type="EMBL" id="QGM99537.1"/>
    </source>
</evidence>
<keyword evidence="2 4" id="KW-0479">Metal-binding</keyword>
<dbReference type="PROSITE" id="PS51007">
    <property type="entry name" value="CYTC"/>
    <property type="match status" value="2"/>
</dbReference>
<evidence type="ECO:0000259" key="6">
    <source>
        <dbReference type="PROSITE" id="PS51007"/>
    </source>
</evidence>
<evidence type="ECO:0000313" key="8">
    <source>
        <dbReference type="Proteomes" id="UP000422569"/>
    </source>
</evidence>
<dbReference type="Proteomes" id="UP000422569">
    <property type="component" value="Chromosome"/>
</dbReference>
<keyword evidence="1 4" id="KW-0349">Heme</keyword>
<dbReference type="Pfam" id="PF00034">
    <property type="entry name" value="Cytochrom_C"/>
    <property type="match status" value="1"/>
</dbReference>
<name>A0A6B8M3J7_9HYPH</name>
<dbReference type="Gene3D" id="1.10.760.10">
    <property type="entry name" value="Cytochrome c-like domain"/>
    <property type="match status" value="2"/>
</dbReference>
<feature type="region of interest" description="Disordered" evidence="5">
    <location>
        <begin position="125"/>
        <end position="148"/>
    </location>
</feature>
<proteinExistence type="predicted"/>
<reference evidence="7 8" key="1">
    <citation type="submission" date="2019-09" db="EMBL/GenBank/DDBJ databases">
        <title>Isolation and complete genome sequencing of Methylocystis species.</title>
        <authorList>
            <person name="Rumah B.L."/>
            <person name="Stead C.E."/>
            <person name="Stevens B.C."/>
            <person name="Minton N.P."/>
            <person name="Grosse-Honebrink A."/>
            <person name="Zhang Y."/>
        </authorList>
    </citation>
    <scope>NUCLEOTIDE SEQUENCE [LARGE SCALE GENOMIC DNA]</scope>
    <source>
        <strain evidence="7 8">BRCS2</strain>
    </source>
</reference>
<evidence type="ECO:0000256" key="1">
    <source>
        <dbReference type="ARBA" id="ARBA00022617"/>
    </source>
</evidence>
<evidence type="ECO:0000256" key="3">
    <source>
        <dbReference type="ARBA" id="ARBA00023004"/>
    </source>
</evidence>
<organism evidence="7 8">
    <name type="scientific">Methylocystis parvus</name>
    <dbReference type="NCBI Taxonomy" id="134"/>
    <lineage>
        <taxon>Bacteria</taxon>
        <taxon>Pseudomonadati</taxon>
        <taxon>Pseudomonadota</taxon>
        <taxon>Alphaproteobacteria</taxon>
        <taxon>Hyphomicrobiales</taxon>
        <taxon>Methylocystaceae</taxon>
        <taxon>Methylocystis</taxon>
    </lineage>
</organism>
<dbReference type="GO" id="GO:0046872">
    <property type="term" value="F:metal ion binding"/>
    <property type="evidence" value="ECO:0007669"/>
    <property type="project" value="UniProtKB-KW"/>
</dbReference>
<dbReference type="AlphaFoldDB" id="A0A6B8M3J7"/>
<dbReference type="InterPro" id="IPR036909">
    <property type="entry name" value="Cyt_c-like_dom_sf"/>
</dbReference>
<dbReference type="PANTHER" id="PTHR35008:SF8">
    <property type="entry name" value="ALCOHOL DEHYDROGENASE CYTOCHROME C SUBUNIT"/>
    <property type="match status" value="1"/>
</dbReference>
<dbReference type="GO" id="GO:0020037">
    <property type="term" value="F:heme binding"/>
    <property type="evidence" value="ECO:0007669"/>
    <property type="project" value="InterPro"/>
</dbReference>
<sequence length="274" mass="28304">MGASALTAGDSAAADLSRGQYLVEALAACDNCHTPRGPNGYDLSARFSGGSQTFAGKDYVARGSNISPDKETGVGDWGDDELSAAIVAGVGRDGQLAPAMPSDSYRALTNADRNAMIAFLRASPPVKAQPAPPQRHGSWSPHPAPGAEATFDEAALSDKIKRGLYVASIARCLACHSAEVDDAPDHVNGLGAGGKIFRTPAGVAVASNITTHPGKGVGAWSDDEIKRAVTQGLSRKGEALKPPMSTLAKAHFAKMSPDDLDALVAYLRTLPAKE</sequence>
<accession>A0A6B8M3J7</accession>
<dbReference type="EMBL" id="CP044331">
    <property type="protein sequence ID" value="QGM99537.1"/>
    <property type="molecule type" value="Genomic_DNA"/>
</dbReference>
<dbReference type="GO" id="GO:0009055">
    <property type="term" value="F:electron transfer activity"/>
    <property type="evidence" value="ECO:0007669"/>
    <property type="project" value="InterPro"/>
</dbReference>
<dbReference type="PANTHER" id="PTHR35008">
    <property type="entry name" value="BLL4482 PROTEIN-RELATED"/>
    <property type="match status" value="1"/>
</dbReference>
<dbReference type="InterPro" id="IPR009056">
    <property type="entry name" value="Cyt_c-like_dom"/>
</dbReference>
<evidence type="ECO:0000256" key="5">
    <source>
        <dbReference type="SAM" id="MobiDB-lite"/>
    </source>
</evidence>
<protein>
    <submittedName>
        <fullName evidence="7">Cytochrome c</fullName>
    </submittedName>
</protein>
<evidence type="ECO:0000256" key="4">
    <source>
        <dbReference type="PROSITE-ProRule" id="PRU00433"/>
    </source>
</evidence>
<feature type="domain" description="Cytochrome c" evidence="6">
    <location>
        <begin position="158"/>
        <end position="271"/>
    </location>
</feature>
<feature type="domain" description="Cytochrome c" evidence="6">
    <location>
        <begin position="14"/>
        <end position="124"/>
    </location>
</feature>
<evidence type="ECO:0000256" key="2">
    <source>
        <dbReference type="ARBA" id="ARBA00022723"/>
    </source>
</evidence>
<keyword evidence="8" id="KW-1185">Reference proteome</keyword>